<dbReference type="AlphaFoldDB" id="T0R4S3"/>
<dbReference type="OrthoDB" id="1751331at2759"/>
<feature type="region of interest" description="Disordered" evidence="1">
    <location>
        <begin position="184"/>
        <end position="207"/>
    </location>
</feature>
<keyword evidence="3" id="KW-1185">Reference proteome</keyword>
<name>T0R4S3_SAPDV</name>
<accession>T0R4S3</accession>
<proteinExistence type="predicted"/>
<dbReference type="EMBL" id="JH767215">
    <property type="protein sequence ID" value="EQC27088.1"/>
    <property type="molecule type" value="Genomic_DNA"/>
</dbReference>
<dbReference type="Proteomes" id="UP000030762">
    <property type="component" value="Unassembled WGS sequence"/>
</dbReference>
<sequence length="207" mass="23419">MLRDRDNAEMPCILFHNAYRDFGGMLRIDNVYTFTNGLTKPIKLEYQQNGQEHEYIFMAGTTVAQDDDIATIPHMVYVYTTVAMIGSITVPPRHQQQQSNPLTIVAVCTTVGPLQEVGPNKTVKRDITLLDDTGTISLTLWVAYAETAKPEWQGQTILVHQFVVAEYLYVKYLATTYRTTLDIDPPTPEATRLRQSLHQQGRLPSTN</sequence>
<reference evidence="2 3" key="1">
    <citation type="submission" date="2012-04" db="EMBL/GenBank/DDBJ databases">
        <title>The Genome Sequence of Saprolegnia declina VS20.</title>
        <authorList>
            <consortium name="The Broad Institute Genome Sequencing Platform"/>
            <person name="Russ C."/>
            <person name="Nusbaum C."/>
            <person name="Tyler B."/>
            <person name="van West P."/>
            <person name="Dieguez-Uribeondo J."/>
            <person name="de Bruijn I."/>
            <person name="Tripathy S."/>
            <person name="Jiang R."/>
            <person name="Young S.K."/>
            <person name="Zeng Q."/>
            <person name="Gargeya S."/>
            <person name="Fitzgerald M."/>
            <person name="Haas B."/>
            <person name="Abouelleil A."/>
            <person name="Alvarado L."/>
            <person name="Arachchi H.M."/>
            <person name="Berlin A."/>
            <person name="Chapman S.B."/>
            <person name="Goldberg J."/>
            <person name="Griggs A."/>
            <person name="Gujja S."/>
            <person name="Hansen M."/>
            <person name="Howarth C."/>
            <person name="Imamovic A."/>
            <person name="Larimer J."/>
            <person name="McCowen C."/>
            <person name="Montmayeur A."/>
            <person name="Murphy C."/>
            <person name="Neiman D."/>
            <person name="Pearson M."/>
            <person name="Priest M."/>
            <person name="Roberts A."/>
            <person name="Saif S."/>
            <person name="Shea T."/>
            <person name="Sisk P."/>
            <person name="Sykes S."/>
            <person name="Wortman J."/>
            <person name="Nusbaum C."/>
            <person name="Birren B."/>
        </authorList>
    </citation>
    <scope>NUCLEOTIDE SEQUENCE [LARGE SCALE GENOMIC DNA]</scope>
    <source>
        <strain evidence="2 3">VS20</strain>
    </source>
</reference>
<evidence type="ECO:0000256" key="1">
    <source>
        <dbReference type="SAM" id="MobiDB-lite"/>
    </source>
</evidence>
<dbReference type="VEuPathDB" id="FungiDB:SDRG_15097"/>
<evidence type="ECO:0008006" key="4">
    <source>
        <dbReference type="Google" id="ProtNLM"/>
    </source>
</evidence>
<dbReference type="InParanoid" id="T0R4S3"/>
<dbReference type="GeneID" id="19955824"/>
<evidence type="ECO:0000313" key="2">
    <source>
        <dbReference type="EMBL" id="EQC27088.1"/>
    </source>
</evidence>
<dbReference type="RefSeq" id="XP_008619482.1">
    <property type="nucleotide sequence ID" value="XM_008621260.1"/>
</dbReference>
<feature type="compositionally biased region" description="Polar residues" evidence="1">
    <location>
        <begin position="193"/>
        <end position="207"/>
    </location>
</feature>
<dbReference type="STRING" id="1156394.T0R4S3"/>
<gene>
    <name evidence="2" type="ORF">SDRG_15097</name>
</gene>
<organism evidence="2 3">
    <name type="scientific">Saprolegnia diclina (strain VS20)</name>
    <dbReference type="NCBI Taxonomy" id="1156394"/>
    <lineage>
        <taxon>Eukaryota</taxon>
        <taxon>Sar</taxon>
        <taxon>Stramenopiles</taxon>
        <taxon>Oomycota</taxon>
        <taxon>Saprolegniomycetes</taxon>
        <taxon>Saprolegniales</taxon>
        <taxon>Saprolegniaceae</taxon>
        <taxon>Saprolegnia</taxon>
    </lineage>
</organism>
<protein>
    <recommendedName>
        <fullName evidence="4">Replication protein A OB domain-containing protein</fullName>
    </recommendedName>
</protein>
<evidence type="ECO:0000313" key="3">
    <source>
        <dbReference type="Proteomes" id="UP000030762"/>
    </source>
</evidence>
<dbReference type="SUPFAM" id="SSF50249">
    <property type="entry name" value="Nucleic acid-binding proteins"/>
    <property type="match status" value="1"/>
</dbReference>
<dbReference type="InterPro" id="IPR012340">
    <property type="entry name" value="NA-bd_OB-fold"/>
</dbReference>
<dbReference type="Gene3D" id="2.40.50.140">
    <property type="entry name" value="Nucleic acid-binding proteins"/>
    <property type="match status" value="1"/>
</dbReference>